<reference evidence="3" key="1">
    <citation type="submission" date="2017-08" db="EMBL/GenBank/DDBJ databases">
        <authorList>
            <person name="Varghese N."/>
            <person name="Submissions S."/>
        </authorList>
    </citation>
    <scope>NUCLEOTIDE SEQUENCE [LARGE SCALE GENOMIC DNA]</scope>
    <source>
        <strain evidence="3">JC22</strain>
    </source>
</reference>
<dbReference type="EMBL" id="OBMQ01000010">
    <property type="protein sequence ID" value="SOC18534.1"/>
    <property type="molecule type" value="Genomic_DNA"/>
</dbReference>
<dbReference type="Pfam" id="PF13581">
    <property type="entry name" value="HATPase_c_2"/>
    <property type="match status" value="1"/>
</dbReference>
<accession>A0A285TAT6</accession>
<sequence>MDCKSTVEIVTELDIVAARRLGRDKAKAIGFTTVDQARITAAISELAKNIFLYAHVGKIIIERLESNDKKGIGITAIDKGPGIIEVRKVLEDRYLSPDSVGAGLPAVKRLVDSIDIQSEVGLGTKIKIVKWLKQG</sequence>
<organism evidence="2 3">
    <name type="scientific">Ureibacillus xyleni</name>
    <dbReference type="NCBI Taxonomy" id="614648"/>
    <lineage>
        <taxon>Bacteria</taxon>
        <taxon>Bacillati</taxon>
        <taxon>Bacillota</taxon>
        <taxon>Bacilli</taxon>
        <taxon>Bacillales</taxon>
        <taxon>Caryophanaceae</taxon>
        <taxon>Ureibacillus</taxon>
    </lineage>
</organism>
<keyword evidence="2" id="KW-0418">Kinase</keyword>
<dbReference type="OrthoDB" id="9799195at2"/>
<evidence type="ECO:0000259" key="1">
    <source>
        <dbReference type="Pfam" id="PF13581"/>
    </source>
</evidence>
<evidence type="ECO:0000313" key="3">
    <source>
        <dbReference type="Proteomes" id="UP000219636"/>
    </source>
</evidence>
<dbReference type="AlphaFoldDB" id="A0A285TAT6"/>
<dbReference type="SUPFAM" id="SSF55874">
    <property type="entry name" value="ATPase domain of HSP90 chaperone/DNA topoisomerase II/histidine kinase"/>
    <property type="match status" value="1"/>
</dbReference>
<keyword evidence="2" id="KW-0808">Transferase</keyword>
<proteinExistence type="predicted"/>
<evidence type="ECO:0000313" key="2">
    <source>
        <dbReference type="EMBL" id="SOC18534.1"/>
    </source>
</evidence>
<dbReference type="InterPro" id="IPR003594">
    <property type="entry name" value="HATPase_dom"/>
</dbReference>
<dbReference type="InterPro" id="IPR036890">
    <property type="entry name" value="HATPase_C_sf"/>
</dbReference>
<dbReference type="Gene3D" id="3.30.565.10">
    <property type="entry name" value="Histidine kinase-like ATPase, C-terminal domain"/>
    <property type="match status" value="1"/>
</dbReference>
<feature type="domain" description="Histidine kinase/HSP90-like ATPase" evidence="1">
    <location>
        <begin position="16"/>
        <end position="130"/>
    </location>
</feature>
<gene>
    <name evidence="2" type="ORF">SAMN05880501_110140</name>
</gene>
<protein>
    <submittedName>
        <fullName evidence="2">Serine/threonine-protein kinase RsbT</fullName>
    </submittedName>
</protein>
<dbReference type="RefSeq" id="WP_097074360.1">
    <property type="nucleotide sequence ID" value="NZ_OBMQ01000010.1"/>
</dbReference>
<dbReference type="Proteomes" id="UP000219636">
    <property type="component" value="Unassembled WGS sequence"/>
</dbReference>
<dbReference type="CDD" id="cd16934">
    <property type="entry name" value="HATPase_RsbT-like"/>
    <property type="match status" value="1"/>
</dbReference>
<keyword evidence="3" id="KW-1185">Reference proteome</keyword>
<dbReference type="GO" id="GO:0016301">
    <property type="term" value="F:kinase activity"/>
    <property type="evidence" value="ECO:0007669"/>
    <property type="project" value="UniProtKB-KW"/>
</dbReference>
<name>A0A285TAT6_9BACL</name>